<protein>
    <submittedName>
        <fullName evidence="2">IS1595 family transposase</fullName>
    </submittedName>
</protein>
<dbReference type="Proteomes" id="UP001460202">
    <property type="component" value="Unassembled WGS sequence"/>
</dbReference>
<keyword evidence="3" id="KW-1185">Reference proteome</keyword>
<evidence type="ECO:0000313" key="2">
    <source>
        <dbReference type="EMBL" id="MEQ2543554.1"/>
    </source>
</evidence>
<dbReference type="Pfam" id="PF12762">
    <property type="entry name" value="DDE_Tnp_IS1595"/>
    <property type="match status" value="1"/>
</dbReference>
<accession>A0ABV1GT23</accession>
<dbReference type="GeneID" id="78179528"/>
<dbReference type="NCBIfam" id="NF033547">
    <property type="entry name" value="transpos_IS1595"/>
    <property type="match status" value="1"/>
</dbReference>
<dbReference type="InterPro" id="IPR053164">
    <property type="entry name" value="IS1016-like_transposase"/>
</dbReference>
<evidence type="ECO:0000313" key="3">
    <source>
        <dbReference type="Proteomes" id="UP001460202"/>
    </source>
</evidence>
<comment type="caution">
    <text evidence="2">The sequence shown here is derived from an EMBL/GenBank/DDBJ whole genome shotgun (WGS) entry which is preliminary data.</text>
</comment>
<proteinExistence type="predicted"/>
<organism evidence="2 3">
    <name type="scientific">Alistipes intestinihominis</name>
    <dbReference type="NCBI Taxonomy" id="3133172"/>
    <lineage>
        <taxon>Bacteria</taxon>
        <taxon>Pseudomonadati</taxon>
        <taxon>Bacteroidota</taxon>
        <taxon>Bacteroidia</taxon>
        <taxon>Bacteroidales</taxon>
        <taxon>Rikenellaceae</taxon>
        <taxon>Alistipes</taxon>
    </lineage>
</organism>
<evidence type="ECO:0000259" key="1">
    <source>
        <dbReference type="SMART" id="SM01126"/>
    </source>
</evidence>
<dbReference type="EMBL" id="JBBMFL010000001">
    <property type="protein sequence ID" value="MEQ2543554.1"/>
    <property type="molecule type" value="Genomic_DNA"/>
</dbReference>
<reference evidence="2 3" key="1">
    <citation type="submission" date="2024-03" db="EMBL/GenBank/DDBJ databases">
        <title>Human intestinal bacterial collection.</title>
        <authorList>
            <person name="Pauvert C."/>
            <person name="Hitch T.C.A."/>
            <person name="Clavel T."/>
        </authorList>
    </citation>
    <scope>NUCLEOTIDE SEQUENCE [LARGE SCALE GENOMIC DNA]</scope>
    <source>
        <strain evidence="2 3">CLA-KB-H122</strain>
    </source>
</reference>
<dbReference type="PANTHER" id="PTHR47163">
    <property type="entry name" value="DDE_TNP_IS1595 DOMAIN-CONTAINING PROTEIN"/>
    <property type="match status" value="1"/>
</dbReference>
<dbReference type="SMART" id="SM01126">
    <property type="entry name" value="DDE_Tnp_IS1595"/>
    <property type="match status" value="1"/>
</dbReference>
<dbReference type="RefSeq" id="WP_129650817.1">
    <property type="nucleotide sequence ID" value="NZ_JBBMFL010000001.1"/>
</dbReference>
<sequence length="206" mass="24028">MVIAIYLITSSKKGISSTLLAEYINVTQKTAWFMNHRIRVCFGLVMPKKLCEEVEVDETFVGGKNRNRHANKKVQNSRSRSFKDKTPVLGMLQRGGMVVCQVVHNTSYKALTPPIIKTIKLRTTLYSDEWSGYNVISKFYQHYIVDHDRRQYVDGNAYTNTIEGFWGILKFAFWYFNTLFIYWSKFYHGSTFGTSCYIIFINKSFL</sequence>
<gene>
    <name evidence="2" type="ORF">WMO46_01120</name>
</gene>
<dbReference type="InterPro" id="IPR024445">
    <property type="entry name" value="Tnp_ISXO2-like"/>
</dbReference>
<name>A0ABV1GT23_9BACT</name>
<dbReference type="PANTHER" id="PTHR47163:SF2">
    <property type="entry name" value="SI:DKEY-17M8.2"/>
    <property type="match status" value="1"/>
</dbReference>
<feature type="domain" description="ISXO2-like transposase" evidence="1">
    <location>
        <begin position="49"/>
        <end position="177"/>
    </location>
</feature>